<name>A0A3M0T1X9_9CLOT</name>
<evidence type="ECO:0000313" key="6">
    <source>
        <dbReference type="Proteomes" id="UP000277999"/>
    </source>
</evidence>
<gene>
    <name evidence="5" type="ORF">D9O40_03000</name>
</gene>
<comment type="caution">
    <text evidence="5">The sequence shown here is derived from an EMBL/GenBank/DDBJ whole genome shotgun (WGS) entry which is preliminary data.</text>
</comment>
<keyword evidence="4" id="KW-0804">Transcription</keyword>
<sequence>MTNIPKISESEWEVMKVIWNKNPCSANKIVKQLENSTSWKSKTVKSLISRLLKKNVIGFNEGVRTYYYPLVDEKECVRQERI</sequence>
<evidence type="ECO:0000256" key="2">
    <source>
        <dbReference type="ARBA" id="ARBA00023015"/>
    </source>
</evidence>
<dbReference type="InterPro" id="IPR036388">
    <property type="entry name" value="WH-like_DNA-bd_sf"/>
</dbReference>
<dbReference type="Pfam" id="PF03965">
    <property type="entry name" value="Penicillinase_R"/>
    <property type="match status" value="1"/>
</dbReference>
<keyword evidence="3" id="KW-0238">DNA-binding</keyword>
<accession>A0A3M0T1X9</accession>
<reference evidence="5 6" key="1">
    <citation type="submission" date="2018-10" db="EMBL/GenBank/DDBJ databases">
        <title>Genome-centric metagenomics revealed C2 chemical producing, CO utilizing Clostridium with novel acetogenic gene cluster.</title>
        <authorList>
            <person name="Kang H."/>
            <person name="Park B."/>
            <person name="Choi I.G."/>
            <person name="Chang I.S."/>
        </authorList>
    </citation>
    <scope>NUCLEOTIDE SEQUENCE [LARGE SCALE GENOMIC DNA]</scope>
    <source>
        <strain evidence="5 6">H21-9</strain>
    </source>
</reference>
<dbReference type="Gene3D" id="1.10.10.10">
    <property type="entry name" value="Winged helix-like DNA-binding domain superfamily/Winged helix DNA-binding domain"/>
    <property type="match status" value="1"/>
</dbReference>
<dbReference type="InterPro" id="IPR005650">
    <property type="entry name" value="BlaI_family"/>
</dbReference>
<evidence type="ECO:0008006" key="7">
    <source>
        <dbReference type="Google" id="ProtNLM"/>
    </source>
</evidence>
<dbReference type="EMBL" id="RFAQ01000005">
    <property type="protein sequence ID" value="RMD04021.1"/>
    <property type="molecule type" value="Genomic_DNA"/>
</dbReference>
<dbReference type="InterPro" id="IPR036390">
    <property type="entry name" value="WH_DNA-bd_sf"/>
</dbReference>
<organism evidence="5 6">
    <name type="scientific">Clostridium autoethanogenum</name>
    <dbReference type="NCBI Taxonomy" id="84023"/>
    <lineage>
        <taxon>Bacteria</taxon>
        <taxon>Bacillati</taxon>
        <taxon>Bacillota</taxon>
        <taxon>Clostridia</taxon>
        <taxon>Eubacteriales</taxon>
        <taxon>Clostridiaceae</taxon>
        <taxon>Clostridium</taxon>
    </lineage>
</organism>
<dbReference type="Proteomes" id="UP000277999">
    <property type="component" value="Unassembled WGS sequence"/>
</dbReference>
<protein>
    <recommendedName>
        <fullName evidence="7">BlaI/MecI/CopY family transcriptional regulator</fullName>
    </recommendedName>
</protein>
<dbReference type="AlphaFoldDB" id="A0A3M0T1X9"/>
<comment type="similarity">
    <text evidence="1">Belongs to the BlaI transcriptional regulatory family.</text>
</comment>
<dbReference type="GO" id="GO:0003677">
    <property type="term" value="F:DNA binding"/>
    <property type="evidence" value="ECO:0007669"/>
    <property type="project" value="UniProtKB-KW"/>
</dbReference>
<dbReference type="GO" id="GO:0045892">
    <property type="term" value="P:negative regulation of DNA-templated transcription"/>
    <property type="evidence" value="ECO:0007669"/>
    <property type="project" value="InterPro"/>
</dbReference>
<dbReference type="RefSeq" id="WP_122057888.1">
    <property type="nucleotide sequence ID" value="NZ_RFAQ01000005.1"/>
</dbReference>
<dbReference type="SUPFAM" id="SSF46785">
    <property type="entry name" value="Winged helix' DNA-binding domain"/>
    <property type="match status" value="1"/>
</dbReference>
<dbReference type="PIRSF" id="PIRSF019455">
    <property type="entry name" value="CopR_AtkY"/>
    <property type="match status" value="1"/>
</dbReference>
<evidence type="ECO:0000256" key="4">
    <source>
        <dbReference type="ARBA" id="ARBA00023163"/>
    </source>
</evidence>
<keyword evidence="2" id="KW-0805">Transcription regulation</keyword>
<evidence type="ECO:0000256" key="1">
    <source>
        <dbReference type="ARBA" id="ARBA00011046"/>
    </source>
</evidence>
<evidence type="ECO:0000256" key="3">
    <source>
        <dbReference type="ARBA" id="ARBA00023125"/>
    </source>
</evidence>
<proteinExistence type="inferred from homology"/>
<evidence type="ECO:0000313" key="5">
    <source>
        <dbReference type="EMBL" id="RMD04021.1"/>
    </source>
</evidence>